<feature type="region of interest" description="Disordered" evidence="1">
    <location>
        <begin position="1"/>
        <end position="31"/>
    </location>
</feature>
<sequence>MNNESSSLSEGPGSQCNEVSRDSRHGSSGPEAPLGVGNIIVCHFDTRHLRKRLLSLPLRNKKRITLALRGGIVSIRPQSVACGVFDLVRGCVGRKSNAVFLRGGERGTEAGGRMSFVSFQVVCLLQKAPTLVQWSTDRNGTPRE</sequence>
<comment type="caution">
    <text evidence="2">The sequence shown here is derived from an EMBL/GenBank/DDBJ whole genome shotgun (WGS) entry which is preliminary data.</text>
</comment>
<name>A0A4Y2AEW6_ARAVE</name>
<protein>
    <submittedName>
        <fullName evidence="2">Uncharacterized protein</fullName>
    </submittedName>
</protein>
<organism evidence="2 3">
    <name type="scientific">Araneus ventricosus</name>
    <name type="common">Orbweaver spider</name>
    <name type="synonym">Epeira ventricosa</name>
    <dbReference type="NCBI Taxonomy" id="182803"/>
    <lineage>
        <taxon>Eukaryota</taxon>
        <taxon>Metazoa</taxon>
        <taxon>Ecdysozoa</taxon>
        <taxon>Arthropoda</taxon>
        <taxon>Chelicerata</taxon>
        <taxon>Arachnida</taxon>
        <taxon>Araneae</taxon>
        <taxon>Araneomorphae</taxon>
        <taxon>Entelegynae</taxon>
        <taxon>Araneoidea</taxon>
        <taxon>Araneidae</taxon>
        <taxon>Araneus</taxon>
    </lineage>
</organism>
<gene>
    <name evidence="2" type="ORF">AVEN_42817_1</name>
</gene>
<dbReference type="Proteomes" id="UP000499080">
    <property type="component" value="Unassembled WGS sequence"/>
</dbReference>
<dbReference type="EMBL" id="BGPR01000015">
    <property type="protein sequence ID" value="GBL78270.1"/>
    <property type="molecule type" value="Genomic_DNA"/>
</dbReference>
<reference evidence="2 3" key="1">
    <citation type="journal article" date="2019" name="Sci. Rep.">
        <title>Orb-weaving spider Araneus ventricosus genome elucidates the spidroin gene catalogue.</title>
        <authorList>
            <person name="Kono N."/>
            <person name="Nakamura H."/>
            <person name="Ohtoshi R."/>
            <person name="Moran D.A.P."/>
            <person name="Shinohara A."/>
            <person name="Yoshida Y."/>
            <person name="Fujiwara M."/>
            <person name="Mori M."/>
            <person name="Tomita M."/>
            <person name="Arakawa K."/>
        </authorList>
    </citation>
    <scope>NUCLEOTIDE SEQUENCE [LARGE SCALE GENOMIC DNA]</scope>
</reference>
<dbReference type="AlphaFoldDB" id="A0A4Y2AEW6"/>
<feature type="compositionally biased region" description="Polar residues" evidence="1">
    <location>
        <begin position="1"/>
        <end position="18"/>
    </location>
</feature>
<proteinExistence type="predicted"/>
<keyword evidence="3" id="KW-1185">Reference proteome</keyword>
<evidence type="ECO:0000256" key="1">
    <source>
        <dbReference type="SAM" id="MobiDB-lite"/>
    </source>
</evidence>
<evidence type="ECO:0000313" key="2">
    <source>
        <dbReference type="EMBL" id="GBL78270.1"/>
    </source>
</evidence>
<accession>A0A4Y2AEW6</accession>
<evidence type="ECO:0000313" key="3">
    <source>
        <dbReference type="Proteomes" id="UP000499080"/>
    </source>
</evidence>